<name>A0A2I7N637_9NEIS</name>
<dbReference type="RefSeq" id="WP_102951222.1">
    <property type="nucleotide sequence ID" value="NZ_CP024847.1"/>
</dbReference>
<proteinExistence type="predicted"/>
<dbReference type="AlphaFoldDB" id="A0A2I7N637"/>
<dbReference type="KEGG" id="nba:CUN60_06320"/>
<sequence>MNIRLDNELEQKLNYFAHELHTTKTELVKPYILRMLEDLEDYYHAHKALQDEGSISIDELEKEFAHVAD</sequence>
<accession>A0A2I7N637</accession>
<keyword evidence="2" id="KW-1185">Reference proteome</keyword>
<dbReference type="SUPFAM" id="SSF47598">
    <property type="entry name" value="Ribbon-helix-helix"/>
    <property type="match status" value="1"/>
</dbReference>
<evidence type="ECO:0000313" key="1">
    <source>
        <dbReference type="EMBL" id="AUR51926.1"/>
    </source>
</evidence>
<protein>
    <submittedName>
        <fullName evidence="1">Anti-toxin</fullName>
    </submittedName>
</protein>
<reference evidence="2" key="1">
    <citation type="submission" date="2017-11" db="EMBL/GenBank/DDBJ databases">
        <authorList>
            <person name="Chan K.G."/>
            <person name="Lee L.S."/>
        </authorList>
    </citation>
    <scope>NUCLEOTIDE SEQUENCE [LARGE SCALE GENOMIC DNA]</scope>
    <source>
        <strain evidence="2">DSM 100970</strain>
    </source>
</reference>
<dbReference type="GO" id="GO:0006355">
    <property type="term" value="P:regulation of DNA-templated transcription"/>
    <property type="evidence" value="ECO:0007669"/>
    <property type="project" value="InterPro"/>
</dbReference>
<evidence type="ECO:0000313" key="2">
    <source>
        <dbReference type="Proteomes" id="UP000236655"/>
    </source>
</evidence>
<dbReference type="Proteomes" id="UP000236655">
    <property type="component" value="Chromosome"/>
</dbReference>
<dbReference type="EMBL" id="CP024847">
    <property type="protein sequence ID" value="AUR51926.1"/>
    <property type="molecule type" value="Genomic_DNA"/>
</dbReference>
<gene>
    <name evidence="1" type="ORF">CUN60_06320</name>
</gene>
<dbReference type="InterPro" id="IPR010985">
    <property type="entry name" value="Ribbon_hlx_hlx"/>
</dbReference>
<dbReference type="OrthoDB" id="9812023at2"/>
<organism evidence="1 2">
    <name type="scientific">Aquella oligotrophica</name>
    <dbReference type="NCBI Taxonomy" id="2067065"/>
    <lineage>
        <taxon>Bacteria</taxon>
        <taxon>Pseudomonadati</taxon>
        <taxon>Pseudomonadota</taxon>
        <taxon>Betaproteobacteria</taxon>
        <taxon>Neisseriales</taxon>
        <taxon>Neisseriaceae</taxon>
        <taxon>Aquella</taxon>
    </lineage>
</organism>